<dbReference type="InterPro" id="IPR026444">
    <property type="entry name" value="Secre_tail"/>
</dbReference>
<evidence type="ECO:0000313" key="4">
    <source>
        <dbReference type="EMBL" id="PKR81378.1"/>
    </source>
</evidence>
<dbReference type="PANTHER" id="PTHR10900:SF77">
    <property type="entry name" value="FI19380P1"/>
    <property type="match status" value="1"/>
</dbReference>
<proteinExistence type="predicted"/>
<evidence type="ECO:0000259" key="3">
    <source>
        <dbReference type="PROSITE" id="PS50213"/>
    </source>
</evidence>
<dbReference type="NCBIfam" id="TIGR04183">
    <property type="entry name" value="Por_Secre_tail"/>
    <property type="match status" value="1"/>
</dbReference>
<dbReference type="InterPro" id="IPR000782">
    <property type="entry name" value="FAS1_domain"/>
</dbReference>
<dbReference type="SMART" id="SM00554">
    <property type="entry name" value="FAS1"/>
    <property type="match status" value="3"/>
</dbReference>
<keyword evidence="5" id="KW-1185">Reference proteome</keyword>
<evidence type="ECO:0000256" key="1">
    <source>
        <dbReference type="ARBA" id="ARBA00022729"/>
    </source>
</evidence>
<dbReference type="InterPro" id="IPR050904">
    <property type="entry name" value="Adhesion/Biosynth-related"/>
</dbReference>
<evidence type="ECO:0000313" key="5">
    <source>
        <dbReference type="Proteomes" id="UP000236654"/>
    </source>
</evidence>
<sequence length="516" mass="54342">MKLNLFKSIKKITLATAVSLFGMASYAQTVYDVIASSPDHTTLEAAIDAAGLTTTLSDPTAEFTVFAPNDAAFTALLSELGITATDLLASSDLPDILQYHVLTGTTNAADISNGDIVTPLNNVNTLKLTVTSTSDVYVNQAQVNGADIPASNGVVHSLNAALLSNETVADVAIDNGFNTLVAAVVQAELLPSLTDPFAELTVFAPSDAAFTDALTNLGISAADLLASPDLQDILLYHVLNTEVASSGISNGDLITPLNANNTLKATVKSNGDVFVNHAQVTMADVTAENGTVHGIDKVVLENETVVDAAIDNGFNILTQAVVAAELLPALTNPFEEYTVFAPTDAAFNNYIADAGITAADLLADNMLANILLYHTLNMEVLSVDLTNGMVTTMEGNDVIIDLSNGVMVNDANVVTADVTTENGVVHAIDKVLVPGTASITEMELANISIYPNPTTKAIKISNFENAAYKIFNSAGEIVKDGIIDNNVIQVENIKNGTYFLHIIEENNVYTSQFIKQ</sequence>
<feature type="chain" id="PRO_5014197478" description="FAS1 domain-containing protein" evidence="2">
    <location>
        <begin position="28"/>
        <end position="516"/>
    </location>
</feature>
<dbReference type="OrthoDB" id="9800666at2"/>
<reference evidence="4 5" key="1">
    <citation type="submission" date="2017-12" db="EMBL/GenBank/DDBJ databases">
        <title>The draft genome sequence of Brumimicrobium saltpan LHR20.</title>
        <authorList>
            <person name="Do Z.-J."/>
            <person name="Luo H.-R."/>
        </authorList>
    </citation>
    <scope>NUCLEOTIDE SEQUENCE [LARGE SCALE GENOMIC DNA]</scope>
    <source>
        <strain evidence="4 5">LHR20</strain>
    </source>
</reference>
<dbReference type="EMBL" id="PJNI01000003">
    <property type="protein sequence ID" value="PKR81378.1"/>
    <property type="molecule type" value="Genomic_DNA"/>
</dbReference>
<feature type="domain" description="FAS1" evidence="3">
    <location>
        <begin position="27"/>
        <end position="162"/>
    </location>
</feature>
<gene>
    <name evidence="4" type="ORF">CW751_04800</name>
</gene>
<dbReference type="InterPro" id="IPR036378">
    <property type="entry name" value="FAS1_dom_sf"/>
</dbReference>
<keyword evidence="1 2" id="KW-0732">Signal</keyword>
<comment type="caution">
    <text evidence="4">The sequence shown here is derived from an EMBL/GenBank/DDBJ whole genome shotgun (WGS) entry which is preliminary data.</text>
</comment>
<dbReference type="FunFam" id="2.30.180.10:FF:000032">
    <property type="entry name" value="Fasciclin domain-containing protein, putative"/>
    <property type="match status" value="1"/>
</dbReference>
<dbReference type="AlphaFoldDB" id="A0A2I0R476"/>
<dbReference type="Gene3D" id="2.30.180.10">
    <property type="entry name" value="FAS1 domain"/>
    <property type="match status" value="3"/>
</dbReference>
<feature type="domain" description="FAS1" evidence="3">
    <location>
        <begin position="301"/>
        <end position="432"/>
    </location>
</feature>
<name>A0A2I0R476_9FLAO</name>
<dbReference type="SUPFAM" id="SSF82153">
    <property type="entry name" value="FAS1 domain"/>
    <property type="match status" value="3"/>
</dbReference>
<protein>
    <recommendedName>
        <fullName evidence="3">FAS1 domain-containing protein</fullName>
    </recommendedName>
</protein>
<feature type="domain" description="FAS1" evidence="3">
    <location>
        <begin position="164"/>
        <end position="299"/>
    </location>
</feature>
<accession>A0A2I0R476</accession>
<dbReference type="Pfam" id="PF02469">
    <property type="entry name" value="Fasciclin"/>
    <property type="match status" value="3"/>
</dbReference>
<dbReference type="PROSITE" id="PS50213">
    <property type="entry name" value="FAS1"/>
    <property type="match status" value="3"/>
</dbReference>
<feature type="signal peptide" evidence="2">
    <location>
        <begin position="1"/>
        <end position="27"/>
    </location>
</feature>
<dbReference type="RefSeq" id="WP_101333859.1">
    <property type="nucleotide sequence ID" value="NZ_PJNI01000003.1"/>
</dbReference>
<dbReference type="Proteomes" id="UP000236654">
    <property type="component" value="Unassembled WGS sequence"/>
</dbReference>
<dbReference type="PANTHER" id="PTHR10900">
    <property type="entry name" value="PERIOSTIN-RELATED"/>
    <property type="match status" value="1"/>
</dbReference>
<organism evidence="4 5">
    <name type="scientific">Brumimicrobium salinarum</name>
    <dbReference type="NCBI Taxonomy" id="2058658"/>
    <lineage>
        <taxon>Bacteria</taxon>
        <taxon>Pseudomonadati</taxon>
        <taxon>Bacteroidota</taxon>
        <taxon>Flavobacteriia</taxon>
        <taxon>Flavobacteriales</taxon>
        <taxon>Crocinitomicaceae</taxon>
        <taxon>Brumimicrobium</taxon>
    </lineage>
</organism>
<evidence type="ECO:0000256" key="2">
    <source>
        <dbReference type="SAM" id="SignalP"/>
    </source>
</evidence>
<dbReference type="Pfam" id="PF18962">
    <property type="entry name" value="Por_Secre_tail"/>
    <property type="match status" value="1"/>
</dbReference>